<dbReference type="CDD" id="cd17546">
    <property type="entry name" value="REC_hyHK_CKI1_RcsC-like"/>
    <property type="match status" value="1"/>
</dbReference>
<dbReference type="PROSITE" id="PS50110">
    <property type="entry name" value="RESPONSE_REGULATORY"/>
    <property type="match status" value="1"/>
</dbReference>
<organism evidence="4 5">
    <name type="scientific">Vibrio echinoideorum</name>
    <dbReference type="NCBI Taxonomy" id="2100116"/>
    <lineage>
        <taxon>Bacteria</taxon>
        <taxon>Pseudomonadati</taxon>
        <taxon>Pseudomonadota</taxon>
        <taxon>Gammaproteobacteria</taxon>
        <taxon>Vibrionales</taxon>
        <taxon>Vibrionaceae</taxon>
        <taxon>Vibrio</taxon>
    </lineage>
</organism>
<dbReference type="EMBL" id="JBANDX010000018">
    <property type="protein sequence ID" value="MEL0610320.1"/>
    <property type="molecule type" value="Genomic_DNA"/>
</dbReference>
<comment type="caution">
    <text evidence="4">The sequence shown here is derived from an EMBL/GenBank/DDBJ whole genome shotgun (WGS) entry which is preliminary data.</text>
</comment>
<proteinExistence type="predicted"/>
<reference evidence="4 5" key="1">
    <citation type="submission" date="2024-02" db="EMBL/GenBank/DDBJ databases">
        <title>Bacteria isolated from the canopy kelp, Nereocystis luetkeana.</title>
        <authorList>
            <person name="Pfister C.A."/>
            <person name="Younker I.T."/>
            <person name="Light S.H."/>
        </authorList>
    </citation>
    <scope>NUCLEOTIDE SEQUENCE [LARGE SCALE GENOMIC DNA]</scope>
    <source>
        <strain evidence="4 5">TI.1.15</strain>
    </source>
</reference>
<evidence type="ECO:0000313" key="4">
    <source>
        <dbReference type="EMBL" id="MEL0610320.1"/>
    </source>
</evidence>
<name>A0ABU9FXW9_9VIBR</name>
<evidence type="ECO:0000256" key="2">
    <source>
        <dbReference type="PROSITE-ProRule" id="PRU00169"/>
    </source>
</evidence>
<gene>
    <name evidence="4" type="ORF">V8Z71_18545</name>
</gene>
<keyword evidence="1 2" id="KW-0597">Phosphoprotein</keyword>
<dbReference type="Proteomes" id="UP001377160">
    <property type="component" value="Unassembled WGS sequence"/>
</dbReference>
<dbReference type="RefSeq" id="WP_341635770.1">
    <property type="nucleotide sequence ID" value="NZ_JBANDX010000018.1"/>
</dbReference>
<feature type="domain" description="Response regulatory" evidence="3">
    <location>
        <begin position="7"/>
        <end position="121"/>
    </location>
</feature>
<accession>A0ABU9FXW9</accession>
<protein>
    <submittedName>
        <fullName evidence="4">Response regulator</fullName>
    </submittedName>
</protein>
<evidence type="ECO:0000256" key="1">
    <source>
        <dbReference type="ARBA" id="ARBA00022553"/>
    </source>
</evidence>
<dbReference type="Pfam" id="PF00072">
    <property type="entry name" value="Response_reg"/>
    <property type="match status" value="1"/>
</dbReference>
<sequence length="123" mass="13867">MERRSTKVLIVEDDEISQLILENQLKQIGLLCDISSNGGEALTKMKKINYDVVVTDINLPDFDGYSLAKTVKENVGLYGENIIIGYSSDKLNDVSKRAYLDLCMLKPSPKSEWIRVMKSIPLK</sequence>
<dbReference type="Gene3D" id="3.40.50.2300">
    <property type="match status" value="1"/>
</dbReference>
<keyword evidence="5" id="KW-1185">Reference proteome</keyword>
<dbReference type="PANTHER" id="PTHR44591">
    <property type="entry name" value="STRESS RESPONSE REGULATOR PROTEIN 1"/>
    <property type="match status" value="1"/>
</dbReference>
<dbReference type="PANTHER" id="PTHR44591:SF3">
    <property type="entry name" value="RESPONSE REGULATORY DOMAIN-CONTAINING PROTEIN"/>
    <property type="match status" value="1"/>
</dbReference>
<dbReference type="InterPro" id="IPR011006">
    <property type="entry name" value="CheY-like_superfamily"/>
</dbReference>
<dbReference type="SMART" id="SM00448">
    <property type="entry name" value="REC"/>
    <property type="match status" value="1"/>
</dbReference>
<feature type="modified residue" description="4-aspartylphosphate" evidence="2">
    <location>
        <position position="56"/>
    </location>
</feature>
<dbReference type="SUPFAM" id="SSF52172">
    <property type="entry name" value="CheY-like"/>
    <property type="match status" value="1"/>
</dbReference>
<dbReference type="InterPro" id="IPR001789">
    <property type="entry name" value="Sig_transdc_resp-reg_receiver"/>
</dbReference>
<evidence type="ECO:0000313" key="5">
    <source>
        <dbReference type="Proteomes" id="UP001377160"/>
    </source>
</evidence>
<evidence type="ECO:0000259" key="3">
    <source>
        <dbReference type="PROSITE" id="PS50110"/>
    </source>
</evidence>
<dbReference type="InterPro" id="IPR050595">
    <property type="entry name" value="Bact_response_regulator"/>
</dbReference>